<dbReference type="AlphaFoldDB" id="A0A2T4D3E5"/>
<dbReference type="EMBL" id="PYVF01000094">
    <property type="protein sequence ID" value="PTB88258.1"/>
    <property type="molecule type" value="Genomic_DNA"/>
</dbReference>
<proteinExistence type="predicted"/>
<name>A0A2T4D3E5_9GAMM</name>
<reference evidence="1 2" key="1">
    <citation type="submission" date="2018-03" db="EMBL/GenBank/DDBJ databases">
        <title>Cross-interface Injection: A General Nanoliter Liquid Handling Method Applied to Single Cells Genome Amplification Automated Nanoliter Liquid Handling Applied to Single Cell Multiple Displacement Amplification.</title>
        <authorList>
            <person name="Yun J."/>
            <person name="Xu P."/>
            <person name="Xu J."/>
            <person name="Dai X."/>
            <person name="Wang Y."/>
            <person name="Zheng X."/>
            <person name="Cao C."/>
            <person name="Yi Q."/>
            <person name="Zhu Y."/>
            <person name="Wang L."/>
            <person name="Dong Z."/>
            <person name="Huang Y."/>
            <person name="Huang L."/>
            <person name="Du W."/>
        </authorList>
    </citation>
    <scope>NUCLEOTIDE SEQUENCE [LARGE SCALE GENOMIC DNA]</scope>
    <source>
        <strain evidence="1 2">A12-4</strain>
    </source>
</reference>
<evidence type="ECO:0000313" key="1">
    <source>
        <dbReference type="EMBL" id="PTB88258.1"/>
    </source>
</evidence>
<evidence type="ECO:0000313" key="2">
    <source>
        <dbReference type="Proteomes" id="UP000242087"/>
    </source>
</evidence>
<dbReference type="GO" id="GO:0016757">
    <property type="term" value="F:glycosyltransferase activity"/>
    <property type="evidence" value="ECO:0007669"/>
    <property type="project" value="UniProtKB-KW"/>
</dbReference>
<protein>
    <submittedName>
        <fullName evidence="1">Dolichol-phosphate mannosyltransferase</fullName>
    </submittedName>
</protein>
<sequence>EREIGESKMSGNIITEAFGHVFLWGMKSRFEKLRKLLNLDK</sequence>
<keyword evidence="1" id="KW-0328">Glycosyltransferase</keyword>
<comment type="caution">
    <text evidence="1">The sequence shown here is derived from an EMBL/GenBank/DDBJ whole genome shotgun (WGS) entry which is preliminary data.</text>
</comment>
<dbReference type="Proteomes" id="UP000242087">
    <property type="component" value="Unassembled WGS sequence"/>
</dbReference>
<gene>
    <name evidence="1" type="ORF">C9927_04535</name>
</gene>
<keyword evidence="1" id="KW-0808">Transferase</keyword>
<organism evidence="1 2">
    <name type="scientific">Pseudidiomarina aestuarii</name>
    <dbReference type="NCBI Taxonomy" id="624146"/>
    <lineage>
        <taxon>Bacteria</taxon>
        <taxon>Pseudomonadati</taxon>
        <taxon>Pseudomonadota</taxon>
        <taxon>Gammaproteobacteria</taxon>
        <taxon>Alteromonadales</taxon>
        <taxon>Idiomarinaceae</taxon>
        <taxon>Pseudidiomarina</taxon>
    </lineage>
</organism>
<feature type="non-terminal residue" evidence="1">
    <location>
        <position position="1"/>
    </location>
</feature>
<accession>A0A2T4D3E5</accession>